<proteinExistence type="predicted"/>
<dbReference type="AlphaFoldDB" id="A0A0B2UR82"/>
<sequence length="121" mass="13852">WLSHEQKEELLQMKKDGKSKKELQDKIMHYYEHLEGDAKHEATEQLKGGCREILKHVVGEEKAAEIKALKDSGASKDELKAKVEEALHAVTDEEKKQHIAEFGPACKKIYGVAASRRRRHH</sequence>
<dbReference type="EMBL" id="JPKZ01014701">
    <property type="protein sequence ID" value="KHN71888.1"/>
    <property type="molecule type" value="Genomic_DNA"/>
</dbReference>
<feature type="domain" description="Polyprotein allergen nematode" evidence="1">
    <location>
        <begin position="1"/>
        <end position="110"/>
    </location>
</feature>
<accession>A0A0B2UR82</accession>
<gene>
    <name evidence="2" type="primary">ABA-1</name>
    <name evidence="2" type="ORF">Tcan_00006</name>
</gene>
<name>A0A0B2UR82_TOXCA</name>
<comment type="caution">
    <text evidence="2">The sequence shown here is derived from an EMBL/GenBank/DDBJ whole genome shotgun (WGS) entry which is preliminary data.</text>
</comment>
<dbReference type="STRING" id="6265.A0A0B2UR82"/>
<evidence type="ECO:0000313" key="2">
    <source>
        <dbReference type="EMBL" id="KHN71888.1"/>
    </source>
</evidence>
<dbReference type="Gene3D" id="1.10.533.30">
    <property type="entry name" value="Nematode polyprotein allergen ABA-1"/>
    <property type="match status" value="1"/>
</dbReference>
<dbReference type="Pfam" id="PF16469">
    <property type="entry name" value="NPA"/>
    <property type="match status" value="1"/>
</dbReference>
<reference evidence="2 3" key="1">
    <citation type="submission" date="2014-11" db="EMBL/GenBank/DDBJ databases">
        <title>Genetic blueprint of the zoonotic pathogen Toxocara canis.</title>
        <authorList>
            <person name="Zhu X.-Q."/>
            <person name="Korhonen P.K."/>
            <person name="Cai H."/>
            <person name="Young N.D."/>
            <person name="Nejsum P."/>
            <person name="von Samson-Himmelstjerna G."/>
            <person name="Boag P.R."/>
            <person name="Tan P."/>
            <person name="Li Q."/>
            <person name="Min J."/>
            <person name="Yang Y."/>
            <person name="Wang X."/>
            <person name="Fang X."/>
            <person name="Hall R.S."/>
            <person name="Hofmann A."/>
            <person name="Sternberg P.W."/>
            <person name="Jex A.R."/>
            <person name="Gasser R.B."/>
        </authorList>
    </citation>
    <scope>NUCLEOTIDE SEQUENCE [LARGE SCALE GENOMIC DNA]</scope>
    <source>
        <strain evidence="2">PN_DK_2014</strain>
    </source>
</reference>
<evidence type="ECO:0000313" key="3">
    <source>
        <dbReference type="Proteomes" id="UP000031036"/>
    </source>
</evidence>
<evidence type="ECO:0000259" key="1">
    <source>
        <dbReference type="Pfam" id="PF16469"/>
    </source>
</evidence>
<feature type="non-terminal residue" evidence="2">
    <location>
        <position position="121"/>
    </location>
</feature>
<feature type="non-terminal residue" evidence="2">
    <location>
        <position position="1"/>
    </location>
</feature>
<dbReference type="InterPro" id="IPR038289">
    <property type="entry name" value="DVA-1_sf"/>
</dbReference>
<organism evidence="2 3">
    <name type="scientific">Toxocara canis</name>
    <name type="common">Canine roundworm</name>
    <dbReference type="NCBI Taxonomy" id="6265"/>
    <lineage>
        <taxon>Eukaryota</taxon>
        <taxon>Metazoa</taxon>
        <taxon>Ecdysozoa</taxon>
        <taxon>Nematoda</taxon>
        <taxon>Chromadorea</taxon>
        <taxon>Rhabditida</taxon>
        <taxon>Spirurina</taxon>
        <taxon>Ascaridomorpha</taxon>
        <taxon>Ascaridoidea</taxon>
        <taxon>Toxocaridae</taxon>
        <taxon>Toxocara</taxon>
    </lineage>
</organism>
<protein>
    <submittedName>
        <fullName evidence="2">Polyprotein ABA-1</fullName>
    </submittedName>
</protein>
<keyword evidence="3" id="KW-1185">Reference proteome</keyword>
<dbReference type="OrthoDB" id="5874809at2759"/>
<dbReference type="InterPro" id="IPR032487">
    <property type="entry name" value="ABA-1_nematode"/>
</dbReference>
<dbReference type="Proteomes" id="UP000031036">
    <property type="component" value="Unassembled WGS sequence"/>
</dbReference>